<protein>
    <submittedName>
        <fullName evidence="2">Enoyl-CoA hydratase/isomerase</fullName>
    </submittedName>
</protein>
<organism evidence="2 3">
    <name type="scientific">Marinobacter segnicrescens</name>
    <dbReference type="NCBI Taxonomy" id="430453"/>
    <lineage>
        <taxon>Bacteria</taxon>
        <taxon>Pseudomonadati</taxon>
        <taxon>Pseudomonadota</taxon>
        <taxon>Gammaproteobacteria</taxon>
        <taxon>Pseudomonadales</taxon>
        <taxon>Marinobacteraceae</taxon>
        <taxon>Marinobacter</taxon>
    </lineage>
</organism>
<sequence length="245" mass="26020">MSDIDLSVAEHVATITLSRPPVNALTLGMMQALVEALKAADANEEVRAVILTGQGRCFSAGVDLREQLAALESDTPGPTSVGLDMYDALLNSRKPSIAAINGPALGAGLGIASSCCILVASDNTYVGIPEVNVGMLGGARHAMRLLGHSTVNRMLLTGHQLDARELFHRRVIEACLPQEELMPYARTIAREIAKKDPAAVQMARKSLADVEQMGVLEGYGLEMGLATELGKTENARGAMRAFLNR</sequence>
<dbReference type="SUPFAM" id="SSF52096">
    <property type="entry name" value="ClpP/crotonase"/>
    <property type="match status" value="1"/>
</dbReference>
<dbReference type="Gene3D" id="3.90.226.10">
    <property type="entry name" value="2-enoyl-CoA Hydratase, Chain A, domain 1"/>
    <property type="match status" value="1"/>
</dbReference>
<keyword evidence="3" id="KW-1185">Reference proteome</keyword>
<evidence type="ECO:0000313" key="2">
    <source>
        <dbReference type="EMBL" id="SES77102.1"/>
    </source>
</evidence>
<evidence type="ECO:0000256" key="1">
    <source>
        <dbReference type="ARBA" id="ARBA00005254"/>
    </source>
</evidence>
<keyword evidence="2" id="KW-0413">Isomerase</keyword>
<dbReference type="CDD" id="cd06558">
    <property type="entry name" value="crotonase-like"/>
    <property type="match status" value="1"/>
</dbReference>
<dbReference type="AlphaFoldDB" id="A0A1H9Z7Q5"/>
<dbReference type="STRING" id="430453.SAMN04487962_101495"/>
<dbReference type="Pfam" id="PF00378">
    <property type="entry name" value="ECH_1"/>
    <property type="match status" value="1"/>
</dbReference>
<dbReference type="InterPro" id="IPR001753">
    <property type="entry name" value="Enoyl-CoA_hydra/iso"/>
</dbReference>
<dbReference type="InterPro" id="IPR029045">
    <property type="entry name" value="ClpP/crotonase-like_dom_sf"/>
</dbReference>
<dbReference type="GO" id="GO:0016853">
    <property type="term" value="F:isomerase activity"/>
    <property type="evidence" value="ECO:0007669"/>
    <property type="project" value="UniProtKB-KW"/>
</dbReference>
<gene>
    <name evidence="2" type="ORF">SAMN04487962_101495</name>
</gene>
<accession>A0A1H9Z7Q5</accession>
<dbReference type="GO" id="GO:0006635">
    <property type="term" value="P:fatty acid beta-oxidation"/>
    <property type="evidence" value="ECO:0007669"/>
    <property type="project" value="TreeGrafter"/>
</dbReference>
<name>A0A1H9Z7Q5_9GAMM</name>
<dbReference type="PANTHER" id="PTHR11941">
    <property type="entry name" value="ENOYL-COA HYDRATASE-RELATED"/>
    <property type="match status" value="1"/>
</dbReference>
<comment type="similarity">
    <text evidence="1">Belongs to the enoyl-CoA hydratase/isomerase family.</text>
</comment>
<dbReference type="OrthoDB" id="9775794at2"/>
<proteinExistence type="inferred from homology"/>
<dbReference type="EMBL" id="FOHZ01000001">
    <property type="protein sequence ID" value="SES77102.1"/>
    <property type="molecule type" value="Genomic_DNA"/>
</dbReference>
<dbReference type="RefSeq" id="WP_091848611.1">
    <property type="nucleotide sequence ID" value="NZ_FOHZ01000001.1"/>
</dbReference>
<dbReference type="PANTHER" id="PTHR11941:SF54">
    <property type="entry name" value="ENOYL-COA HYDRATASE, MITOCHONDRIAL"/>
    <property type="match status" value="1"/>
</dbReference>
<evidence type="ECO:0000313" key="3">
    <source>
        <dbReference type="Proteomes" id="UP000198762"/>
    </source>
</evidence>
<reference evidence="3" key="1">
    <citation type="submission" date="2016-10" db="EMBL/GenBank/DDBJ databases">
        <authorList>
            <person name="Varghese N."/>
            <person name="Submissions S."/>
        </authorList>
    </citation>
    <scope>NUCLEOTIDE SEQUENCE [LARGE SCALE GENOMIC DNA]</scope>
    <source>
        <strain evidence="3">CGMCC 1.6489</strain>
    </source>
</reference>
<dbReference type="Proteomes" id="UP000198762">
    <property type="component" value="Unassembled WGS sequence"/>
</dbReference>